<proteinExistence type="predicted"/>
<keyword evidence="2" id="KW-1185">Reference proteome</keyword>
<protein>
    <submittedName>
        <fullName evidence="1">Uncharacterized protein</fullName>
    </submittedName>
</protein>
<sequence length="83" mass="9630">MAHEIINPTIDMARIFAREGLKATIISTPLNAPFVSSKIEKDRQLGLEIAVRIIKFPCLEAERRKDVKIYISLFHQKWLLILR</sequence>
<dbReference type="EMBL" id="CM047909">
    <property type="protein sequence ID" value="KAJ0080115.1"/>
    <property type="molecule type" value="Genomic_DNA"/>
</dbReference>
<reference evidence="2" key="1">
    <citation type="journal article" date="2023" name="G3 (Bethesda)">
        <title>Genome assembly and association tests identify interacting loci associated with vigor, precocity, and sex in interspecific pistachio rootstocks.</title>
        <authorList>
            <person name="Palmer W."/>
            <person name="Jacygrad E."/>
            <person name="Sagayaradj S."/>
            <person name="Cavanaugh K."/>
            <person name="Han R."/>
            <person name="Bertier L."/>
            <person name="Beede B."/>
            <person name="Kafkas S."/>
            <person name="Golino D."/>
            <person name="Preece J."/>
            <person name="Michelmore R."/>
        </authorList>
    </citation>
    <scope>NUCLEOTIDE SEQUENCE [LARGE SCALE GENOMIC DNA]</scope>
</reference>
<comment type="caution">
    <text evidence="1">The sequence shown here is derived from an EMBL/GenBank/DDBJ whole genome shotgun (WGS) entry which is preliminary data.</text>
</comment>
<name>A0ACC1A1J1_9ROSI</name>
<evidence type="ECO:0000313" key="1">
    <source>
        <dbReference type="EMBL" id="KAJ0080115.1"/>
    </source>
</evidence>
<accession>A0ACC1A1J1</accession>
<evidence type="ECO:0000313" key="2">
    <source>
        <dbReference type="Proteomes" id="UP001164250"/>
    </source>
</evidence>
<organism evidence="1 2">
    <name type="scientific">Pistacia atlantica</name>
    <dbReference type="NCBI Taxonomy" id="434234"/>
    <lineage>
        <taxon>Eukaryota</taxon>
        <taxon>Viridiplantae</taxon>
        <taxon>Streptophyta</taxon>
        <taxon>Embryophyta</taxon>
        <taxon>Tracheophyta</taxon>
        <taxon>Spermatophyta</taxon>
        <taxon>Magnoliopsida</taxon>
        <taxon>eudicotyledons</taxon>
        <taxon>Gunneridae</taxon>
        <taxon>Pentapetalae</taxon>
        <taxon>rosids</taxon>
        <taxon>malvids</taxon>
        <taxon>Sapindales</taxon>
        <taxon>Anacardiaceae</taxon>
        <taxon>Pistacia</taxon>
    </lineage>
</organism>
<gene>
    <name evidence="1" type="ORF">Patl1_24162</name>
</gene>
<dbReference type="Proteomes" id="UP001164250">
    <property type="component" value="Chromosome 13"/>
</dbReference>